<dbReference type="EMBL" id="JBHRWK010000116">
    <property type="protein sequence ID" value="MFC3456093.1"/>
    <property type="molecule type" value="Genomic_DNA"/>
</dbReference>
<accession>A0ABV7PDC5</accession>
<sequence>MLKRDAEEIPALAGELKPRPEDLLALGVIDGIAGSESVTFVR</sequence>
<reference evidence="2" key="1">
    <citation type="journal article" date="2019" name="Int. J. Syst. Evol. Microbiol.">
        <title>The Global Catalogue of Microorganisms (GCM) 10K type strain sequencing project: providing services to taxonomists for standard genome sequencing and annotation.</title>
        <authorList>
            <consortium name="The Broad Institute Genomics Platform"/>
            <consortium name="The Broad Institute Genome Sequencing Center for Infectious Disease"/>
            <person name="Wu L."/>
            <person name="Ma J."/>
        </authorList>
    </citation>
    <scope>NUCLEOTIDE SEQUENCE [LARGE SCALE GENOMIC DNA]</scope>
    <source>
        <strain evidence="2">CGMCC 4.7676</strain>
    </source>
</reference>
<dbReference type="Proteomes" id="UP001595645">
    <property type="component" value="Unassembled WGS sequence"/>
</dbReference>
<evidence type="ECO:0000313" key="2">
    <source>
        <dbReference type="Proteomes" id="UP001595645"/>
    </source>
</evidence>
<comment type="caution">
    <text evidence="1">The sequence shown here is derived from an EMBL/GenBank/DDBJ whole genome shotgun (WGS) entry which is preliminary data.</text>
</comment>
<evidence type="ECO:0000313" key="1">
    <source>
        <dbReference type="EMBL" id="MFC3456093.1"/>
    </source>
</evidence>
<organism evidence="1 2">
    <name type="scientific">Amycolatopsis speibonae</name>
    <dbReference type="NCBI Taxonomy" id="1450224"/>
    <lineage>
        <taxon>Bacteria</taxon>
        <taxon>Bacillati</taxon>
        <taxon>Actinomycetota</taxon>
        <taxon>Actinomycetes</taxon>
        <taxon>Pseudonocardiales</taxon>
        <taxon>Pseudonocardiaceae</taxon>
        <taxon>Amycolatopsis</taxon>
    </lineage>
</organism>
<protein>
    <submittedName>
        <fullName evidence="1">Uncharacterized protein</fullName>
    </submittedName>
</protein>
<gene>
    <name evidence="1" type="ORF">ACFOSH_42255</name>
</gene>
<proteinExistence type="predicted"/>
<name>A0ABV7PDC5_9PSEU</name>
<keyword evidence="2" id="KW-1185">Reference proteome</keyword>
<dbReference type="RefSeq" id="WP_378247141.1">
    <property type="nucleotide sequence ID" value="NZ_JBHRWK010000116.1"/>
</dbReference>